<dbReference type="InterPro" id="IPR027923">
    <property type="entry name" value="Hydrophob_seed_dom"/>
</dbReference>
<gene>
    <name evidence="2" type="ORF">RND81_01G188500</name>
</gene>
<sequence>MVTRPTTQCYTLLQGIAEVEAAACLCTAFKARIFGLVKVKVKVKLPIAVSLLLNGCGKKIPPMHFNCLKH</sequence>
<dbReference type="SUPFAM" id="SSF47699">
    <property type="entry name" value="Bifunctional inhibitor/lipid-transfer protein/seed storage 2S albumin"/>
    <property type="match status" value="1"/>
</dbReference>
<dbReference type="InterPro" id="IPR051636">
    <property type="entry name" value="Plant_LTP/defense-related"/>
</dbReference>
<dbReference type="PANTHER" id="PTHR31731">
    <property type="match status" value="1"/>
</dbReference>
<accession>A0AAW1NH94</accession>
<reference evidence="2" key="1">
    <citation type="submission" date="2024-03" db="EMBL/GenBank/DDBJ databases">
        <title>WGS assembly of Saponaria officinalis var. Norfolk2.</title>
        <authorList>
            <person name="Jenkins J."/>
            <person name="Shu S."/>
            <person name="Grimwood J."/>
            <person name="Barry K."/>
            <person name="Goodstein D."/>
            <person name="Schmutz J."/>
            <person name="Leebens-Mack J."/>
            <person name="Osbourn A."/>
        </authorList>
    </citation>
    <scope>NUCLEOTIDE SEQUENCE [LARGE SCALE GENOMIC DNA]</scope>
    <source>
        <strain evidence="2">JIC</strain>
    </source>
</reference>
<dbReference type="Proteomes" id="UP001443914">
    <property type="component" value="Unassembled WGS sequence"/>
</dbReference>
<keyword evidence="3" id="KW-1185">Reference proteome</keyword>
<evidence type="ECO:0000259" key="1">
    <source>
        <dbReference type="Pfam" id="PF14547"/>
    </source>
</evidence>
<comment type="caution">
    <text evidence="2">The sequence shown here is derived from an EMBL/GenBank/DDBJ whole genome shotgun (WGS) entry which is preliminary data.</text>
</comment>
<protein>
    <recommendedName>
        <fullName evidence="1">Hydrophobic seed protein domain-containing protein</fullName>
    </recommendedName>
</protein>
<proteinExistence type="predicted"/>
<dbReference type="InterPro" id="IPR036312">
    <property type="entry name" value="Bifun_inhib/LTP/seed_sf"/>
</dbReference>
<evidence type="ECO:0000313" key="3">
    <source>
        <dbReference type="Proteomes" id="UP001443914"/>
    </source>
</evidence>
<feature type="domain" description="Hydrophobic seed protein" evidence="1">
    <location>
        <begin position="6"/>
        <end position="67"/>
    </location>
</feature>
<organism evidence="2 3">
    <name type="scientific">Saponaria officinalis</name>
    <name type="common">Common soapwort</name>
    <name type="synonym">Lychnis saponaria</name>
    <dbReference type="NCBI Taxonomy" id="3572"/>
    <lineage>
        <taxon>Eukaryota</taxon>
        <taxon>Viridiplantae</taxon>
        <taxon>Streptophyta</taxon>
        <taxon>Embryophyta</taxon>
        <taxon>Tracheophyta</taxon>
        <taxon>Spermatophyta</taxon>
        <taxon>Magnoliopsida</taxon>
        <taxon>eudicotyledons</taxon>
        <taxon>Gunneridae</taxon>
        <taxon>Pentapetalae</taxon>
        <taxon>Caryophyllales</taxon>
        <taxon>Caryophyllaceae</taxon>
        <taxon>Caryophylleae</taxon>
        <taxon>Saponaria</taxon>
    </lineage>
</organism>
<name>A0AAW1NH94_SAPOF</name>
<dbReference type="Gene3D" id="1.10.110.10">
    <property type="entry name" value="Plant lipid-transfer and hydrophobic proteins"/>
    <property type="match status" value="1"/>
</dbReference>
<dbReference type="Pfam" id="PF14547">
    <property type="entry name" value="Hydrophob_seed"/>
    <property type="match status" value="1"/>
</dbReference>
<dbReference type="EMBL" id="JBDFQZ010000001">
    <property type="protein sequence ID" value="KAK9757825.1"/>
    <property type="molecule type" value="Genomic_DNA"/>
</dbReference>
<evidence type="ECO:0000313" key="2">
    <source>
        <dbReference type="EMBL" id="KAK9757825.1"/>
    </source>
</evidence>
<dbReference type="AlphaFoldDB" id="A0AAW1NH94"/>